<feature type="chain" id="PRO_5046781407" evidence="1">
    <location>
        <begin position="23"/>
        <end position="247"/>
    </location>
</feature>
<dbReference type="PANTHER" id="PTHR35535:SF1">
    <property type="entry name" value="HEAT SHOCK PROTEIN HSLJ"/>
    <property type="match status" value="1"/>
</dbReference>
<dbReference type="PROSITE" id="PS51257">
    <property type="entry name" value="PROKAR_LIPOPROTEIN"/>
    <property type="match status" value="1"/>
</dbReference>
<organism evidence="3 4">
    <name type="scientific">Shewanella electrica</name>
    <dbReference type="NCBI Taxonomy" id="515560"/>
    <lineage>
        <taxon>Bacteria</taxon>
        <taxon>Pseudomonadati</taxon>
        <taxon>Pseudomonadota</taxon>
        <taxon>Gammaproteobacteria</taxon>
        <taxon>Alteromonadales</taxon>
        <taxon>Shewanellaceae</taxon>
        <taxon>Shewanella</taxon>
    </lineage>
</organism>
<evidence type="ECO:0000256" key="1">
    <source>
        <dbReference type="SAM" id="SignalP"/>
    </source>
</evidence>
<reference evidence="4" key="1">
    <citation type="submission" date="2023-07" db="EMBL/GenBank/DDBJ databases">
        <title>Shewanella mangrovi sp. nov., an acetaldehyde- degrading bacterium isolated from mangrove sediment.</title>
        <authorList>
            <person name="Liu Y."/>
        </authorList>
    </citation>
    <scope>NUCLEOTIDE SEQUENCE [LARGE SCALE GENOMIC DNA]</scope>
    <source>
        <strain evidence="4">C32</strain>
    </source>
</reference>
<keyword evidence="1" id="KW-0732">Signal</keyword>
<dbReference type="InterPro" id="IPR038670">
    <property type="entry name" value="HslJ-like_sf"/>
</dbReference>
<dbReference type="PANTHER" id="PTHR35535">
    <property type="entry name" value="HEAT SHOCK PROTEIN HSLJ"/>
    <property type="match status" value="1"/>
</dbReference>
<dbReference type="Gene3D" id="2.40.128.270">
    <property type="match status" value="1"/>
</dbReference>
<comment type="caution">
    <text evidence="3">The sequence shown here is derived from an EMBL/GenBank/DDBJ whole genome shotgun (WGS) entry which is preliminary data.</text>
</comment>
<dbReference type="SUPFAM" id="SSF141488">
    <property type="entry name" value="YdhA-like"/>
    <property type="match status" value="2"/>
</dbReference>
<gene>
    <name evidence="3" type="ORF">L9G74_18640</name>
</gene>
<dbReference type="EMBL" id="JAKOGG010000021">
    <property type="protein sequence ID" value="MCS4558459.1"/>
    <property type="molecule type" value="Genomic_DNA"/>
</dbReference>
<dbReference type="Proteomes" id="UP001201549">
    <property type="component" value="Unassembled WGS sequence"/>
</dbReference>
<feature type="domain" description="DUF306" evidence="2">
    <location>
        <begin position="32"/>
        <end position="134"/>
    </location>
</feature>
<dbReference type="RefSeq" id="WP_238898278.1">
    <property type="nucleotide sequence ID" value="NZ_JAKOGG010000021.1"/>
</dbReference>
<protein>
    <submittedName>
        <fullName evidence="3">META domain-containing protein</fullName>
    </submittedName>
</protein>
<feature type="signal peptide" evidence="1">
    <location>
        <begin position="1"/>
        <end position="22"/>
    </location>
</feature>
<evidence type="ECO:0000259" key="2">
    <source>
        <dbReference type="Pfam" id="PF03724"/>
    </source>
</evidence>
<dbReference type="InterPro" id="IPR005184">
    <property type="entry name" value="DUF306_Meta_HslJ"/>
</dbReference>
<dbReference type="Pfam" id="PF03724">
    <property type="entry name" value="META"/>
    <property type="match status" value="1"/>
</dbReference>
<evidence type="ECO:0000313" key="3">
    <source>
        <dbReference type="EMBL" id="MCS4558459.1"/>
    </source>
</evidence>
<keyword evidence="4" id="KW-1185">Reference proteome</keyword>
<dbReference type="InterPro" id="IPR053147">
    <property type="entry name" value="Hsp_HslJ-like"/>
</dbReference>
<evidence type="ECO:0000313" key="4">
    <source>
        <dbReference type="Proteomes" id="UP001201549"/>
    </source>
</evidence>
<name>A0ABT2FQ33_9GAMM</name>
<sequence>MRRVLILLAAVTAFVGCATQQAPVNAPPKLAGIWRVEDINQQGVIDNSKVTMQFDASGRISGSAGCNQYSGTYSSANGKFAVAGVVSTRRACVPALGDQEQKFLAALNAVIRYDITAEAKLVFYDADNKARLTLMEMKRQIQPGKPADASAATSAVFNCETIGAISMKFLGPETIMLSNDKNSAVLLRTPSESGTLYVGQEMSFWNQRMANATGAKYLGKNITFWNKGAEAAFSLNDRKFSCTKQAM</sequence>
<dbReference type="InterPro" id="IPR036328">
    <property type="entry name" value="MliC_sf"/>
</dbReference>
<proteinExistence type="predicted"/>
<accession>A0ABT2FQ33</accession>
<dbReference type="Gene3D" id="2.40.128.200">
    <property type="match status" value="1"/>
</dbReference>